<sequence>MFVGRWVYSKGSSIDSLIHSELIRKRSEGEEGVTSTSFGCVLFLKDDIVECLQEEKPTCCLPCTEGDLLDAVVQWARGGKASLSENSLPHTYQGRSSFPSTTSGPWTVIERCIGDPCSFGVIAGFVFRHALSLDNGDNGTGENINGNPQQYSCGGGFLWEWCELINCASISQLSLYMDSVIVAKNGEVA</sequence>
<dbReference type="OrthoDB" id="245160at2759"/>
<evidence type="ECO:0000313" key="2">
    <source>
        <dbReference type="Proteomes" id="UP000192257"/>
    </source>
</evidence>
<keyword evidence="2" id="KW-1185">Reference proteome</keyword>
<dbReference type="AlphaFoldDB" id="A0A1X0PA61"/>
<dbReference type="Proteomes" id="UP000192257">
    <property type="component" value="Unassembled WGS sequence"/>
</dbReference>
<accession>A0A1X0PA61</accession>
<reference evidence="1 2" key="1">
    <citation type="submission" date="2017-03" db="EMBL/GenBank/DDBJ databases">
        <title>An alternative strategy for trypanosome survival in the mammalian bloodstream revealed through genome and transcriptome analysis of the ubiquitous bovine parasite Trypanosoma (Megatrypanum) theileri.</title>
        <authorList>
            <person name="Kelly S."/>
            <person name="Ivens A."/>
            <person name="Mott A."/>
            <person name="O'Neill E."/>
            <person name="Emms D."/>
            <person name="Macleod O."/>
            <person name="Voorheis P."/>
            <person name="Matthews J."/>
            <person name="Matthews K."/>
            <person name="Carrington M."/>
        </authorList>
    </citation>
    <scope>NUCLEOTIDE SEQUENCE [LARGE SCALE GENOMIC DNA]</scope>
    <source>
        <strain evidence="1">Edinburgh</strain>
    </source>
</reference>
<evidence type="ECO:0000313" key="1">
    <source>
        <dbReference type="EMBL" id="ORC93479.1"/>
    </source>
</evidence>
<name>A0A1X0PA61_9TRYP</name>
<comment type="caution">
    <text evidence="1">The sequence shown here is derived from an EMBL/GenBank/DDBJ whole genome shotgun (WGS) entry which is preliminary data.</text>
</comment>
<dbReference type="RefSeq" id="XP_028887545.1">
    <property type="nucleotide sequence ID" value="XM_029021037.1"/>
</dbReference>
<dbReference type="GeneID" id="39980817"/>
<dbReference type="EMBL" id="NBCO01000001">
    <property type="protein sequence ID" value="ORC93479.1"/>
    <property type="molecule type" value="Genomic_DNA"/>
</dbReference>
<protein>
    <submittedName>
        <fullName evidence="1">Uncharacterized protein</fullName>
    </submittedName>
</protein>
<proteinExistence type="predicted"/>
<organism evidence="1 2">
    <name type="scientific">Trypanosoma theileri</name>
    <dbReference type="NCBI Taxonomy" id="67003"/>
    <lineage>
        <taxon>Eukaryota</taxon>
        <taxon>Discoba</taxon>
        <taxon>Euglenozoa</taxon>
        <taxon>Kinetoplastea</taxon>
        <taxon>Metakinetoplastina</taxon>
        <taxon>Trypanosomatida</taxon>
        <taxon>Trypanosomatidae</taxon>
        <taxon>Trypanosoma</taxon>
    </lineage>
</organism>
<gene>
    <name evidence="1" type="ORF">TM35_000013560</name>
</gene>
<dbReference type="VEuPathDB" id="TriTrypDB:TM35_000013560"/>